<keyword evidence="6" id="KW-0560">Oxidoreductase</keyword>
<evidence type="ECO:0000259" key="8">
    <source>
        <dbReference type="Pfam" id="PF07156"/>
    </source>
</evidence>
<dbReference type="EMBL" id="HACA01027386">
    <property type="protein sequence ID" value="CDW44747.1"/>
    <property type="molecule type" value="Transcribed_RNA"/>
</dbReference>
<sequence>MQRIPIFLTLFSQLWTPSRRLEIQKECLKVAIIGSGIGGASTAYFLRRKFQNSPLKIDVFEPGVMGGRLATVKIAGREYEVGGSVIHGKNLLMKEFLQITDLKRNTHIDERIAIIGKNDEVLFNEYPYISTLQMLYRYGPTSLIKLQYLISTMLKEFSKVYPFLDQGHTFDSAKDFLLTISPRPRRKKVLKEEDSFVNLTKISIKEMMTNMNFSPELINELVSAVMRCNYGQSVNDANAFVGMVSLAGADDSLWSVQGGNKLIPERLLAESDINIINEMVTYVHKKGTSYLIGTKDNPLLKDENGDVLSMGVLPYDAVVIAAPLTSDANMGLKLPNSTKIPGKYHLTVTTIVHGIRDPKYFPGVTGNFLLYSDDENVINSVNLLKPVDYDGSEEVPSVWKIFSQRILSEDELHEIFSVIHSKEVIPWLAYPSYKHSFIDQSFVFPNYERLYYLNTIEWAASAMEMSAIGGKNVANMIYNQFKDSI</sequence>
<dbReference type="PANTHER" id="PTHR15944">
    <property type="entry name" value="FARNESYLCYSTEINE LYASE"/>
    <property type="match status" value="1"/>
</dbReference>
<evidence type="ECO:0000256" key="5">
    <source>
        <dbReference type="ARBA" id="ARBA00022827"/>
    </source>
</evidence>
<keyword evidence="4" id="KW-0732">Signal</keyword>
<evidence type="ECO:0000313" key="9">
    <source>
        <dbReference type="EMBL" id="CDW44747.1"/>
    </source>
</evidence>
<dbReference type="Gene3D" id="3.50.50.60">
    <property type="entry name" value="FAD/NAD(P)-binding domain"/>
    <property type="match status" value="1"/>
</dbReference>
<dbReference type="OrthoDB" id="437369at2759"/>
<evidence type="ECO:0000256" key="4">
    <source>
        <dbReference type="ARBA" id="ARBA00022729"/>
    </source>
</evidence>
<feature type="domain" description="Prenylcysteine lyase" evidence="8">
    <location>
        <begin position="128"/>
        <end position="483"/>
    </location>
</feature>
<protein>
    <submittedName>
        <fullName evidence="9">Prenylcysteine oxidaselike [Oreochromis niloticus]</fullName>
    </submittedName>
</protein>
<organism evidence="9">
    <name type="scientific">Lepeophtheirus salmonis</name>
    <name type="common">Salmon louse</name>
    <name type="synonym">Caligus salmonis</name>
    <dbReference type="NCBI Taxonomy" id="72036"/>
    <lineage>
        <taxon>Eukaryota</taxon>
        <taxon>Metazoa</taxon>
        <taxon>Ecdysozoa</taxon>
        <taxon>Arthropoda</taxon>
        <taxon>Crustacea</taxon>
        <taxon>Multicrustacea</taxon>
        <taxon>Hexanauplia</taxon>
        <taxon>Copepoda</taxon>
        <taxon>Siphonostomatoida</taxon>
        <taxon>Caligidae</taxon>
        <taxon>Lepeophtheirus</taxon>
    </lineage>
</organism>
<dbReference type="PANTHER" id="PTHR15944:SF0">
    <property type="entry name" value="PRENYLCYSTEINE LYASE DOMAIN-CONTAINING PROTEIN"/>
    <property type="match status" value="1"/>
</dbReference>
<keyword evidence="5" id="KW-0274">FAD</keyword>
<dbReference type="InterPro" id="IPR010795">
    <property type="entry name" value="Prenylcys_lyase"/>
</dbReference>
<dbReference type="GO" id="GO:0030327">
    <property type="term" value="P:prenylated protein catabolic process"/>
    <property type="evidence" value="ECO:0007669"/>
    <property type="project" value="TreeGrafter"/>
</dbReference>
<evidence type="ECO:0000256" key="2">
    <source>
        <dbReference type="ARBA" id="ARBA00009967"/>
    </source>
</evidence>
<accession>A0A0K2V3N9</accession>
<comment type="similarity">
    <text evidence="2">Belongs to the prenylcysteine oxidase family.</text>
</comment>
<dbReference type="InterPro" id="IPR017046">
    <property type="entry name" value="Prenylcysteine_Oxase1"/>
</dbReference>
<dbReference type="Pfam" id="PF07156">
    <property type="entry name" value="Prenylcys_lyase"/>
    <property type="match status" value="1"/>
</dbReference>
<dbReference type="GO" id="GO:0001735">
    <property type="term" value="F:prenylcysteine oxidase activity"/>
    <property type="evidence" value="ECO:0007669"/>
    <property type="project" value="InterPro"/>
</dbReference>
<dbReference type="Pfam" id="PF13450">
    <property type="entry name" value="NAD_binding_8"/>
    <property type="match status" value="1"/>
</dbReference>
<evidence type="ECO:0000256" key="1">
    <source>
        <dbReference type="ARBA" id="ARBA00001974"/>
    </source>
</evidence>
<keyword evidence="3" id="KW-0285">Flavoprotein</keyword>
<evidence type="ECO:0000256" key="6">
    <source>
        <dbReference type="ARBA" id="ARBA00023002"/>
    </source>
</evidence>
<evidence type="ECO:0000256" key="3">
    <source>
        <dbReference type="ARBA" id="ARBA00022630"/>
    </source>
</evidence>
<name>A0A0K2V3N9_LEPSM</name>
<reference evidence="9" key="1">
    <citation type="submission" date="2014-05" db="EMBL/GenBank/DDBJ databases">
        <authorList>
            <person name="Chronopoulou M."/>
        </authorList>
    </citation>
    <scope>NUCLEOTIDE SEQUENCE</scope>
    <source>
        <tissue evidence="9">Whole organism</tissue>
    </source>
</reference>
<proteinExistence type="inferred from homology"/>
<comment type="cofactor">
    <cofactor evidence="1">
        <name>FAD</name>
        <dbReference type="ChEBI" id="CHEBI:57692"/>
    </cofactor>
</comment>
<dbReference type="SUPFAM" id="SSF51905">
    <property type="entry name" value="FAD/NAD(P)-binding domain"/>
    <property type="match status" value="1"/>
</dbReference>
<dbReference type="GO" id="GO:0030328">
    <property type="term" value="P:prenylcysteine catabolic process"/>
    <property type="evidence" value="ECO:0007669"/>
    <property type="project" value="InterPro"/>
</dbReference>
<dbReference type="AlphaFoldDB" id="A0A0K2V3N9"/>
<keyword evidence="7" id="KW-0325">Glycoprotein</keyword>
<evidence type="ECO:0000256" key="7">
    <source>
        <dbReference type="ARBA" id="ARBA00023180"/>
    </source>
</evidence>
<dbReference type="InterPro" id="IPR036188">
    <property type="entry name" value="FAD/NAD-bd_sf"/>
</dbReference>